<name>A0ABX6IB63_9BACI</name>
<dbReference type="PANTHER" id="PTHR30336">
    <property type="entry name" value="INNER MEMBRANE PROTEIN, PROBABLE PERMEASE"/>
    <property type="match status" value="1"/>
</dbReference>
<keyword evidence="1" id="KW-1133">Transmembrane helix</keyword>
<feature type="domain" description="DUF218" evidence="2">
    <location>
        <begin position="52"/>
        <end position="182"/>
    </location>
</feature>
<evidence type="ECO:0000256" key="1">
    <source>
        <dbReference type="SAM" id="Phobius"/>
    </source>
</evidence>
<dbReference type="PANTHER" id="PTHR30336:SF4">
    <property type="entry name" value="ENVELOPE BIOGENESIS FACTOR ELYC"/>
    <property type="match status" value="1"/>
</dbReference>
<organism evidence="3 4">
    <name type="scientific">Bacillus pacificus</name>
    <dbReference type="NCBI Taxonomy" id="2026187"/>
    <lineage>
        <taxon>Bacteria</taxon>
        <taxon>Bacillati</taxon>
        <taxon>Bacillota</taxon>
        <taxon>Bacilli</taxon>
        <taxon>Bacillales</taxon>
        <taxon>Bacillaceae</taxon>
        <taxon>Bacillus</taxon>
        <taxon>Bacillus cereus group</taxon>
    </lineage>
</organism>
<dbReference type="InterPro" id="IPR051599">
    <property type="entry name" value="Cell_Envelope_Assoc"/>
</dbReference>
<evidence type="ECO:0000259" key="2">
    <source>
        <dbReference type="Pfam" id="PF02698"/>
    </source>
</evidence>
<proteinExistence type="predicted"/>
<accession>A0ABX6IB63</accession>
<evidence type="ECO:0000313" key="4">
    <source>
        <dbReference type="Proteomes" id="UP000464796"/>
    </source>
</evidence>
<dbReference type="CDD" id="cd06259">
    <property type="entry name" value="YdcF-like"/>
    <property type="match status" value="1"/>
</dbReference>
<reference evidence="3 4" key="1">
    <citation type="submission" date="2019-07" db="EMBL/GenBank/DDBJ databases">
        <authorList>
            <person name="Yu W.S."/>
            <person name="Cheong H.-M."/>
            <person name="Choi Y."/>
            <person name="Hwang K.J."/>
            <person name="Jung K."/>
            <person name="Lee S."/>
            <person name="Choi C."/>
        </authorList>
    </citation>
    <scope>NUCLEOTIDE SEQUENCE [LARGE SCALE GENOMIC DNA]</scope>
    <source>
        <strain evidence="3 4">NCCP 15909</strain>
    </source>
</reference>
<feature type="transmembrane region" description="Helical" evidence="1">
    <location>
        <begin position="20"/>
        <end position="40"/>
    </location>
</feature>
<dbReference type="Pfam" id="PF02698">
    <property type="entry name" value="DUF218"/>
    <property type="match status" value="1"/>
</dbReference>
<dbReference type="InterPro" id="IPR003848">
    <property type="entry name" value="DUF218"/>
</dbReference>
<sequence>MKEAKNIGVYRYEKEKIMKYMIGMIMVCAVYVGFLQYNIYKHGQMNATYEADYIIVLGSKVNGTKPSYSLQYRIDKAAEYLKAHEKAIAIVSGGKGKGEDISEALAMKNELIKLKIAEDRIIMEDKSTSTDENIKFSKPLIPDNMKKGLIVTNDFHMFRAKKIAAKQGLQLEGLPAETPKRIVIPSNIREYLAITQYWFMNRI</sequence>
<keyword evidence="4" id="KW-1185">Reference proteome</keyword>
<dbReference type="Proteomes" id="UP000464796">
    <property type="component" value="Chromosome"/>
</dbReference>
<dbReference type="Gene3D" id="3.40.50.620">
    <property type="entry name" value="HUPs"/>
    <property type="match status" value="1"/>
</dbReference>
<dbReference type="EMBL" id="CP041979">
    <property type="protein sequence ID" value="QHH92059.1"/>
    <property type="molecule type" value="Genomic_DNA"/>
</dbReference>
<keyword evidence="1" id="KW-0472">Membrane</keyword>
<evidence type="ECO:0000313" key="3">
    <source>
        <dbReference type="EMBL" id="QHH92059.1"/>
    </source>
</evidence>
<dbReference type="InterPro" id="IPR014729">
    <property type="entry name" value="Rossmann-like_a/b/a_fold"/>
</dbReference>
<gene>
    <name evidence="3" type="ORF">FPL01_27880</name>
</gene>
<protein>
    <submittedName>
        <fullName evidence="3">YdcF family protein</fullName>
    </submittedName>
</protein>
<keyword evidence="1" id="KW-0812">Transmembrane</keyword>